<name>A0A3B4ZP87_9TELE</name>
<accession>A0A3B4ZP87</accession>
<evidence type="ECO:0000313" key="1">
    <source>
        <dbReference type="Ensembl" id="ENSSPAP00000008044.1"/>
    </source>
</evidence>
<evidence type="ECO:0008006" key="2">
    <source>
        <dbReference type="Google" id="ProtNLM"/>
    </source>
</evidence>
<reference evidence="1" key="1">
    <citation type="submission" date="2023-09" db="UniProtKB">
        <authorList>
            <consortium name="Ensembl"/>
        </authorList>
    </citation>
    <scope>IDENTIFICATION</scope>
</reference>
<dbReference type="AlphaFoldDB" id="A0A3B4ZP87"/>
<dbReference type="Ensembl" id="ENSSPAT00000008197.1">
    <property type="protein sequence ID" value="ENSSPAP00000008044.1"/>
    <property type="gene ID" value="ENSSPAG00000006151.1"/>
</dbReference>
<sequence>WKNDEFIKKCFKNFSECKKTLSKEIISQTLQQLQVVWKNIKIHLKKTTAMARRECFKTGGGPPVWQETDDFGDLLTGMIESQQLLEGIPDDDHLDSSGGETLQYSFILEEPEQRGEYQPSTPVAAAATISNPGSGPRGKRLTIHEKLAIEFHECKLQYLKEEHELKMKILHVELSNKKVERAMKQQQFVSALCNNAHVNLVPL</sequence>
<protein>
    <recommendedName>
        <fullName evidence="2">Regulatory protein zeste</fullName>
    </recommendedName>
</protein>
<proteinExistence type="predicted"/>
<organism evidence="1">
    <name type="scientific">Stegastes partitus</name>
    <name type="common">bicolor damselfish</name>
    <dbReference type="NCBI Taxonomy" id="144197"/>
    <lineage>
        <taxon>Eukaryota</taxon>
        <taxon>Metazoa</taxon>
        <taxon>Chordata</taxon>
        <taxon>Craniata</taxon>
        <taxon>Vertebrata</taxon>
        <taxon>Euteleostomi</taxon>
        <taxon>Actinopterygii</taxon>
        <taxon>Neopterygii</taxon>
        <taxon>Teleostei</taxon>
        <taxon>Neoteleostei</taxon>
        <taxon>Acanthomorphata</taxon>
        <taxon>Ovalentaria</taxon>
        <taxon>Pomacentridae</taxon>
        <taxon>Stegastes</taxon>
    </lineage>
</organism>